<dbReference type="RefSeq" id="WP_078254412.1">
    <property type="nucleotide sequence ID" value="NZ_MUYU01000017.1"/>
</dbReference>
<proteinExistence type="predicted"/>
<dbReference type="AlphaFoldDB" id="A0A1T0CM14"/>
<evidence type="ECO:0000313" key="3">
    <source>
        <dbReference type="Proteomes" id="UP000189800"/>
    </source>
</evidence>
<comment type="caution">
    <text evidence="2">The sequence shown here is derived from an EMBL/GenBank/DDBJ whole genome shotgun (WGS) entry which is preliminary data.</text>
</comment>
<dbReference type="STRING" id="470453.B0680_07135"/>
<keyword evidence="3" id="KW-1185">Reference proteome</keyword>
<gene>
    <name evidence="2" type="ORF">B0680_07135</name>
</gene>
<feature type="transmembrane region" description="Helical" evidence="1">
    <location>
        <begin position="6"/>
        <end position="27"/>
    </location>
</feature>
<dbReference type="Proteomes" id="UP000189800">
    <property type="component" value="Unassembled WGS sequence"/>
</dbReference>
<keyword evidence="1" id="KW-0812">Transmembrane</keyword>
<sequence length="69" mass="7976">MTILMWLFVIIWAIFFVLYLVGMILAGVKHGLGGVIHTLLGLMAFAICSLIYWGILIFLDIQFNFLHWF</sequence>
<protein>
    <submittedName>
        <fullName evidence="2">Uncharacterized protein</fullName>
    </submittedName>
</protein>
<accession>A0A1T0CM14</accession>
<name>A0A1T0CM14_9GAMM</name>
<evidence type="ECO:0000313" key="2">
    <source>
        <dbReference type="EMBL" id="OOS23343.1"/>
    </source>
</evidence>
<dbReference type="EMBL" id="MUYU01000017">
    <property type="protein sequence ID" value="OOS23343.1"/>
    <property type="molecule type" value="Genomic_DNA"/>
</dbReference>
<organism evidence="2 3">
    <name type="scientific">Moraxella pluranimalium</name>
    <dbReference type="NCBI Taxonomy" id="470453"/>
    <lineage>
        <taxon>Bacteria</taxon>
        <taxon>Pseudomonadati</taxon>
        <taxon>Pseudomonadota</taxon>
        <taxon>Gammaproteobacteria</taxon>
        <taxon>Moraxellales</taxon>
        <taxon>Moraxellaceae</taxon>
        <taxon>Moraxella</taxon>
    </lineage>
</organism>
<evidence type="ECO:0000256" key="1">
    <source>
        <dbReference type="SAM" id="Phobius"/>
    </source>
</evidence>
<feature type="transmembrane region" description="Helical" evidence="1">
    <location>
        <begin position="39"/>
        <end position="59"/>
    </location>
</feature>
<reference evidence="2 3" key="1">
    <citation type="submission" date="2017-02" db="EMBL/GenBank/DDBJ databases">
        <title>Draft genome sequence of Moraxella pluranimalium CCUG 54913T type strain.</title>
        <authorList>
            <person name="Salva-Serra F."/>
            <person name="Engstrom-Jakobsson H."/>
            <person name="Thorell K."/>
            <person name="Jaen-Luchoro D."/>
            <person name="Gonzales-Siles L."/>
            <person name="Karlsson R."/>
            <person name="Yazdan S."/>
            <person name="Boulund F."/>
            <person name="Johnning A."/>
            <person name="Engstrand L."/>
            <person name="Kristiansson E."/>
            <person name="Moore E."/>
        </authorList>
    </citation>
    <scope>NUCLEOTIDE SEQUENCE [LARGE SCALE GENOMIC DNA]</scope>
    <source>
        <strain evidence="2 3">CCUG 54913</strain>
    </source>
</reference>
<keyword evidence="1" id="KW-0472">Membrane</keyword>
<keyword evidence="1" id="KW-1133">Transmembrane helix</keyword>